<dbReference type="Proteomes" id="UP001398420">
    <property type="component" value="Unassembled WGS sequence"/>
</dbReference>
<comment type="caution">
    <text evidence="2">The sequence shown here is derived from an EMBL/GenBank/DDBJ whole genome shotgun (WGS) entry which is preliminary data.</text>
</comment>
<dbReference type="Pfam" id="PF07238">
    <property type="entry name" value="PilZ"/>
    <property type="match status" value="1"/>
</dbReference>
<evidence type="ECO:0000259" key="1">
    <source>
        <dbReference type="Pfam" id="PF07238"/>
    </source>
</evidence>
<dbReference type="InterPro" id="IPR009875">
    <property type="entry name" value="PilZ_domain"/>
</dbReference>
<dbReference type="RefSeq" id="WP_087682321.1">
    <property type="nucleotide sequence ID" value="NZ_JBANCH010000004.1"/>
</dbReference>
<sequence length="125" mass="14622">MEYKRSESFRHILIKPVDVQYSCNVDQQVALTRTGKILDISPSGMSLLVTKQLTDEEKEYPLLLSFCLYKQTIESQGAIRWERFHPEGYQYGIEMVESTQLENMIVSELKQRRRQEVLDAKKGSF</sequence>
<reference evidence="2 3" key="1">
    <citation type="submission" date="2024-04" db="EMBL/GenBank/DDBJ databases">
        <authorList>
            <person name="Wu Y.S."/>
            <person name="Zhang L."/>
        </authorList>
    </citation>
    <scope>NUCLEOTIDE SEQUENCE [LARGE SCALE GENOMIC DNA]</scope>
    <source>
        <strain evidence="2 3">KG-01</strain>
    </source>
</reference>
<gene>
    <name evidence="2" type="ORF">AAF454_13640</name>
</gene>
<accession>A0ABU9LRS8</accession>
<organism evidence="2 3">
    <name type="scientific">Kurthia gibsonii</name>
    <dbReference type="NCBI Taxonomy" id="33946"/>
    <lineage>
        <taxon>Bacteria</taxon>
        <taxon>Bacillati</taxon>
        <taxon>Bacillota</taxon>
        <taxon>Bacilli</taxon>
        <taxon>Bacillales</taxon>
        <taxon>Caryophanaceae</taxon>
        <taxon>Kurthia</taxon>
    </lineage>
</organism>
<evidence type="ECO:0000313" key="3">
    <source>
        <dbReference type="Proteomes" id="UP001398420"/>
    </source>
</evidence>
<feature type="domain" description="PilZ" evidence="1">
    <location>
        <begin position="5"/>
        <end position="98"/>
    </location>
</feature>
<evidence type="ECO:0000313" key="2">
    <source>
        <dbReference type="EMBL" id="MEL5989451.1"/>
    </source>
</evidence>
<dbReference type="EMBL" id="JBCEWA010000012">
    <property type="protein sequence ID" value="MEL5989451.1"/>
    <property type="molecule type" value="Genomic_DNA"/>
</dbReference>
<dbReference type="Gene3D" id="2.40.10.220">
    <property type="entry name" value="predicted glycosyltransferase like domains"/>
    <property type="match status" value="1"/>
</dbReference>
<name>A0ABU9LRS8_9BACL</name>
<proteinExistence type="predicted"/>
<protein>
    <submittedName>
        <fullName evidence="2">PilZ domain-containing protein</fullName>
    </submittedName>
</protein>
<keyword evidence="3" id="KW-1185">Reference proteome</keyword>